<evidence type="ECO:0000313" key="1">
    <source>
        <dbReference type="EMBL" id="EGG29551.1"/>
    </source>
</evidence>
<dbReference type="Pfam" id="PF07992">
    <property type="entry name" value="Pyr_redox_2"/>
    <property type="match status" value="1"/>
</dbReference>
<protein>
    <submittedName>
        <fullName evidence="1">Cyclohexanone monooxygenase</fullName>
    </submittedName>
</protein>
<name>F3L294_9GAMM</name>
<dbReference type="eggNOG" id="COG2072">
    <property type="taxonomic scope" value="Bacteria"/>
</dbReference>
<organism evidence="1 2">
    <name type="scientific">Aequoribacter fuscus</name>
    <dbReference type="NCBI Taxonomy" id="2518989"/>
    <lineage>
        <taxon>Bacteria</taxon>
        <taxon>Pseudomonadati</taxon>
        <taxon>Pseudomonadota</taxon>
        <taxon>Gammaproteobacteria</taxon>
        <taxon>Cellvibrionales</taxon>
        <taxon>Halieaceae</taxon>
        <taxon>Aequoribacter</taxon>
    </lineage>
</organism>
<sequence>MSETKRAVVLGAGMAGILAAIKLRETPNVDVVVYEKSDRVGGTWRENTYPGLTCDTPSHHYTYSFARNPNWSRYLPPGPEIQSYFEDVAERFGVYPLTHFGEECIKAEFREGKWELEFASGRKDSAEILIAATGVLHHPNMPNIEGASDFKGALFHSSRWDHSIPLENKRIAVIGSGSTGVQICSALAGKVAQFEHFVRTPQWIMPVDNAPFTAEQIASFQDPDVLAEAMDFEGYSAAVNAYTEALLDDQSEMAQQMAGACLMNLEQSVQDPELKEALRPDHKAMCKRLIFSPDYYQAIQRPNTRLVRSGIKRIVENGIETEDGELYELDIIVYATGFQADRFVRPMDVIGRNGLSLNTLWADYPKAYLALSVPDFPNFFMLNGPNGPVGNFSLVEIAENQWGWVEQLLEPVLSGAASEVCCTAEGMITYEARREEAARKTVWYTGGCNSWYLNAAGIPASWPWAFKDFEAAMANPVWADIDLR</sequence>
<dbReference type="PRINTS" id="PR00368">
    <property type="entry name" value="FADPNR"/>
</dbReference>
<dbReference type="InterPro" id="IPR051209">
    <property type="entry name" value="FAD-bind_Monooxygenase_sf"/>
</dbReference>
<dbReference type="SUPFAM" id="SSF51905">
    <property type="entry name" value="FAD/NAD(P)-binding domain"/>
    <property type="match status" value="1"/>
</dbReference>
<dbReference type="RefSeq" id="WP_009575892.1">
    <property type="nucleotide sequence ID" value="NZ_AEIG01000046.1"/>
</dbReference>
<dbReference type="EMBL" id="AEIG01000046">
    <property type="protein sequence ID" value="EGG29551.1"/>
    <property type="molecule type" value="Genomic_DNA"/>
</dbReference>
<proteinExistence type="predicted"/>
<keyword evidence="1" id="KW-0503">Monooxygenase</keyword>
<gene>
    <name evidence="1" type="ORF">IMCC3088_1661</name>
</gene>
<dbReference type="AlphaFoldDB" id="F3L294"/>
<dbReference type="PANTHER" id="PTHR42877">
    <property type="entry name" value="L-ORNITHINE N(5)-MONOOXYGENASE-RELATED"/>
    <property type="match status" value="1"/>
</dbReference>
<keyword evidence="1" id="KW-0560">Oxidoreductase</keyword>
<dbReference type="InterPro" id="IPR023753">
    <property type="entry name" value="FAD/NAD-binding_dom"/>
</dbReference>
<reference evidence="1 2" key="1">
    <citation type="journal article" date="2011" name="J. Bacteriol.">
        <title>Genome sequence of strain IMCC3088, a proteorhodopsin-containing marine bacterium belonging to the OM60/NOR5 clade.</title>
        <authorList>
            <person name="Jang Y."/>
            <person name="Oh H.M."/>
            <person name="Kang I."/>
            <person name="Lee K."/>
            <person name="Yang S.J."/>
            <person name="Cho J.C."/>
        </authorList>
    </citation>
    <scope>NUCLEOTIDE SEQUENCE [LARGE SCALE GENOMIC DNA]</scope>
    <source>
        <strain evidence="1 2">IMCC3088</strain>
    </source>
</reference>
<comment type="caution">
    <text evidence="1">The sequence shown here is derived from an EMBL/GenBank/DDBJ whole genome shotgun (WGS) entry which is preliminary data.</text>
</comment>
<dbReference type="InterPro" id="IPR036188">
    <property type="entry name" value="FAD/NAD-bd_sf"/>
</dbReference>
<dbReference type="STRING" id="2518989.IMCC3088_1661"/>
<dbReference type="GO" id="GO:0004497">
    <property type="term" value="F:monooxygenase activity"/>
    <property type="evidence" value="ECO:0007669"/>
    <property type="project" value="UniProtKB-KW"/>
</dbReference>
<dbReference type="OrthoDB" id="9766402at2"/>
<evidence type="ECO:0000313" key="2">
    <source>
        <dbReference type="Proteomes" id="UP000005615"/>
    </source>
</evidence>
<accession>F3L294</accession>
<keyword evidence="2" id="KW-1185">Reference proteome</keyword>
<dbReference type="Proteomes" id="UP000005615">
    <property type="component" value="Unassembled WGS sequence"/>
</dbReference>
<dbReference type="PRINTS" id="PR00469">
    <property type="entry name" value="PNDRDTASEII"/>
</dbReference>
<dbReference type="Gene3D" id="3.50.50.60">
    <property type="entry name" value="FAD/NAD(P)-binding domain"/>
    <property type="match status" value="2"/>
</dbReference>
<dbReference type="PANTHER" id="PTHR42877:SF4">
    <property type="entry name" value="FAD_NAD(P)-BINDING DOMAIN-CONTAINING PROTEIN-RELATED"/>
    <property type="match status" value="1"/>
</dbReference>